<accession>A0A9P9E6L1</accession>
<evidence type="ECO:0000313" key="1">
    <source>
        <dbReference type="EMBL" id="KAH7131873.1"/>
    </source>
</evidence>
<comment type="caution">
    <text evidence="1">The sequence shown here is derived from an EMBL/GenBank/DDBJ whole genome shotgun (WGS) entry which is preliminary data.</text>
</comment>
<dbReference type="EMBL" id="JAGMWT010000003">
    <property type="protein sequence ID" value="KAH7131873.1"/>
    <property type="molecule type" value="Genomic_DNA"/>
</dbReference>
<protein>
    <submittedName>
        <fullName evidence="1">Uncharacterized protein</fullName>
    </submittedName>
</protein>
<keyword evidence="2" id="KW-1185">Reference proteome</keyword>
<name>A0A9P9E6L1_9PLEO</name>
<dbReference type="AlphaFoldDB" id="A0A9P9E6L1"/>
<reference evidence="1" key="1">
    <citation type="journal article" date="2021" name="Nat. Commun.">
        <title>Genetic determinants of endophytism in the Arabidopsis root mycobiome.</title>
        <authorList>
            <person name="Mesny F."/>
            <person name="Miyauchi S."/>
            <person name="Thiergart T."/>
            <person name="Pickel B."/>
            <person name="Atanasova L."/>
            <person name="Karlsson M."/>
            <person name="Huettel B."/>
            <person name="Barry K.W."/>
            <person name="Haridas S."/>
            <person name="Chen C."/>
            <person name="Bauer D."/>
            <person name="Andreopoulos W."/>
            <person name="Pangilinan J."/>
            <person name="LaButti K."/>
            <person name="Riley R."/>
            <person name="Lipzen A."/>
            <person name="Clum A."/>
            <person name="Drula E."/>
            <person name="Henrissat B."/>
            <person name="Kohler A."/>
            <person name="Grigoriev I.V."/>
            <person name="Martin F.M."/>
            <person name="Hacquard S."/>
        </authorList>
    </citation>
    <scope>NUCLEOTIDE SEQUENCE</scope>
    <source>
        <strain evidence="1">MPI-CAGE-CH-0243</strain>
    </source>
</reference>
<gene>
    <name evidence="1" type="ORF">B0J11DRAFT_503063</name>
</gene>
<sequence length="298" mass="34099">MASQAFNLAPQGVNNSASEPMLVAITRCLIKSWHLIPQALAGCEIEDIVQCDPKILQASLVNDSSSDSAPPPKDFDHNYAIGYKDLPGRKSYYVTENKARLGKFYKMSKEEFRPHHLAMMHRGTDLWAAFLFHRSIRILIDQYDPGAKLHLRTVIPHAKAQYTVDGTFANHHDILILTTSDKTEWAIDATYAQYGFHERFSVIEWGKYLEECVVKADDHLAINFSDDTVEYWSQSVAQQQNDKIYRTIADQIWSGVNLAILDKKLTHFNAVRVEKHFEHEFTESIHITKVQCGLYKEV</sequence>
<organism evidence="1 2">
    <name type="scientific">Dendryphion nanum</name>
    <dbReference type="NCBI Taxonomy" id="256645"/>
    <lineage>
        <taxon>Eukaryota</taxon>
        <taxon>Fungi</taxon>
        <taxon>Dikarya</taxon>
        <taxon>Ascomycota</taxon>
        <taxon>Pezizomycotina</taxon>
        <taxon>Dothideomycetes</taxon>
        <taxon>Pleosporomycetidae</taxon>
        <taxon>Pleosporales</taxon>
        <taxon>Torulaceae</taxon>
        <taxon>Dendryphion</taxon>
    </lineage>
</organism>
<proteinExistence type="predicted"/>
<evidence type="ECO:0000313" key="2">
    <source>
        <dbReference type="Proteomes" id="UP000700596"/>
    </source>
</evidence>
<dbReference type="Proteomes" id="UP000700596">
    <property type="component" value="Unassembled WGS sequence"/>
</dbReference>